<evidence type="ECO:0000259" key="1">
    <source>
        <dbReference type="Pfam" id="PF08522"/>
    </source>
</evidence>
<dbReference type="Pfam" id="PF18620">
    <property type="entry name" value="DUF5627"/>
    <property type="match status" value="1"/>
</dbReference>
<name>A0A315YZK1_SEDFL</name>
<dbReference type="InterPro" id="IPR013728">
    <property type="entry name" value="BT_3987-like_N"/>
</dbReference>
<protein>
    <submittedName>
        <fullName evidence="3">Uncharacterized protein DUF1735</fullName>
    </submittedName>
</protein>
<evidence type="ECO:0000259" key="2">
    <source>
        <dbReference type="Pfam" id="PF18620"/>
    </source>
</evidence>
<evidence type="ECO:0000313" key="3">
    <source>
        <dbReference type="EMBL" id="PWJ35015.1"/>
    </source>
</evidence>
<feature type="domain" description="DUF5627" evidence="2">
    <location>
        <begin position="206"/>
        <end position="347"/>
    </location>
</feature>
<dbReference type="Proteomes" id="UP000245535">
    <property type="component" value="Unassembled WGS sequence"/>
</dbReference>
<dbReference type="InterPro" id="IPR040580">
    <property type="entry name" value="DUF5627"/>
</dbReference>
<organism evidence="3 4">
    <name type="scientific">Sediminitomix flava</name>
    <dbReference type="NCBI Taxonomy" id="379075"/>
    <lineage>
        <taxon>Bacteria</taxon>
        <taxon>Pseudomonadati</taxon>
        <taxon>Bacteroidota</taxon>
        <taxon>Cytophagia</taxon>
        <taxon>Cytophagales</taxon>
        <taxon>Flammeovirgaceae</taxon>
        <taxon>Sediminitomix</taxon>
    </lineage>
</organism>
<dbReference type="OrthoDB" id="1041979at2"/>
<evidence type="ECO:0000313" key="4">
    <source>
        <dbReference type="Proteomes" id="UP000245535"/>
    </source>
</evidence>
<proteinExistence type="predicted"/>
<dbReference type="Gene3D" id="2.40.128.420">
    <property type="match status" value="1"/>
</dbReference>
<comment type="caution">
    <text evidence="3">The sequence shown here is derived from an EMBL/GenBank/DDBJ whole genome shotgun (WGS) entry which is preliminary data.</text>
</comment>
<sequence>MKKILSIITLGLALSACYPGNQENEFPDFDQQNVYFPIQSPVRTLILGEDYYDNSLDQEYRFNVGVAIGGLRENTKDWTADFQVENSLVDNLIFAEPEDDASDYTMFEALPASYYELGVTDQVTIPAGSFVGLIPVQLTDAFFEDPKAVEGRYVLPLKLTGTSADSVLSGLPASGVENPDLRLDSDWTVSPKNYTLFAVKYINELHGEYLRRGKTVVTDEATGNEIRTDVYRADYVVEDALVSASTSGRRTIVLNSMGKYVDATHQLAVEFPSSDAEGQMSLSLSSVEGSTPVEAVGTANVWVNDGDQWGGTPDNPTKRDVIYLNYTFMDNDGYINEVFDTLVYRNNGIDYEEFTISLMEE</sequence>
<dbReference type="PROSITE" id="PS51257">
    <property type="entry name" value="PROKAR_LIPOPROTEIN"/>
    <property type="match status" value="1"/>
</dbReference>
<dbReference type="Gene3D" id="2.60.40.1740">
    <property type="entry name" value="hypothetical protein (bacova_03559)"/>
    <property type="match status" value="1"/>
</dbReference>
<feature type="domain" description="BT-3987-like N-terminal" evidence="1">
    <location>
        <begin position="31"/>
        <end position="165"/>
    </location>
</feature>
<accession>A0A315YZK1</accession>
<keyword evidence="4" id="KW-1185">Reference proteome</keyword>
<gene>
    <name evidence="3" type="ORF">BC781_11056</name>
</gene>
<dbReference type="Pfam" id="PF08522">
    <property type="entry name" value="BT_3987-like_N"/>
    <property type="match status" value="1"/>
</dbReference>
<dbReference type="RefSeq" id="WP_109622791.1">
    <property type="nucleotide sequence ID" value="NZ_QGDO01000010.1"/>
</dbReference>
<dbReference type="EMBL" id="QGDO01000010">
    <property type="protein sequence ID" value="PWJ35015.1"/>
    <property type="molecule type" value="Genomic_DNA"/>
</dbReference>
<dbReference type="AlphaFoldDB" id="A0A315YZK1"/>
<reference evidence="3 4" key="1">
    <citation type="submission" date="2018-03" db="EMBL/GenBank/DDBJ databases">
        <title>Genomic Encyclopedia of Archaeal and Bacterial Type Strains, Phase II (KMG-II): from individual species to whole genera.</title>
        <authorList>
            <person name="Goeker M."/>
        </authorList>
    </citation>
    <scope>NUCLEOTIDE SEQUENCE [LARGE SCALE GENOMIC DNA]</scope>
    <source>
        <strain evidence="3 4">DSM 28229</strain>
    </source>
</reference>